<proteinExistence type="predicted"/>
<dbReference type="EMBL" id="FOFG01000002">
    <property type="protein sequence ID" value="SEP96264.1"/>
    <property type="molecule type" value="Genomic_DNA"/>
</dbReference>
<dbReference type="InterPro" id="IPR036188">
    <property type="entry name" value="FAD/NAD-bd_sf"/>
</dbReference>
<dbReference type="RefSeq" id="WP_092495244.1">
    <property type="nucleotide sequence ID" value="NZ_FOFG01000002.1"/>
</dbReference>
<evidence type="ECO:0000259" key="1">
    <source>
        <dbReference type="Pfam" id="PF01494"/>
    </source>
</evidence>
<dbReference type="PANTHER" id="PTHR43876:SF7">
    <property type="entry name" value="UBIQUINONE BIOSYNTHESIS MONOOXYGENASE COQ6, MITOCHONDRIAL"/>
    <property type="match status" value="1"/>
</dbReference>
<sequence>MPPILPRHGKGWFVVAAGAFDGDQVDVAIVGAGLAGCTAAFMLASRGISCALIDPRLEAPPDFRCEKLDSSQLDLAERIGIAPVLRSAGTEVTHVQVARFGRIVETRLLRQFGILYPDLVDAVRGAIPPAVTLLQDKVAAVETGPERQRVRLAGGGDISARLVVMATGLNPGLSDSLGIRRTVVSKAHSVSIGFDLAPAGQMRFGFRALTCNADRPADRMAYLTLFPLGDTTRANLFLYRPLDDPWLAEFRRDATDALFTGLPRLRRLTGAAHAGPARIRPVDLYVVEGYRQPGIVLVGDAFATSCPAAGSGVNKVFTDVLQLCSVHVPAWLATAGMGAHKMAAFYDDPEKRAADEASRQKAFWLRSYSTETTLPWRLKRTARLAGQFGRGQLDGLRHGKTGPGA</sequence>
<dbReference type="STRING" id="1855383.SAMN05216548_10255"/>
<feature type="domain" description="FAD-binding" evidence="1">
    <location>
        <begin position="25"/>
        <end position="91"/>
    </location>
</feature>
<dbReference type="PANTHER" id="PTHR43876">
    <property type="entry name" value="UBIQUINONE BIOSYNTHESIS MONOOXYGENASE COQ6, MITOCHONDRIAL"/>
    <property type="match status" value="1"/>
</dbReference>
<dbReference type="OrthoDB" id="7907296at2"/>
<keyword evidence="3" id="KW-1185">Reference proteome</keyword>
<dbReference type="GO" id="GO:0071949">
    <property type="term" value="F:FAD binding"/>
    <property type="evidence" value="ECO:0007669"/>
    <property type="project" value="InterPro"/>
</dbReference>
<dbReference type="InterPro" id="IPR002938">
    <property type="entry name" value="FAD-bd"/>
</dbReference>
<organism evidence="2 3">
    <name type="scientific">Faunimonas pinastri</name>
    <dbReference type="NCBI Taxonomy" id="1855383"/>
    <lineage>
        <taxon>Bacteria</taxon>
        <taxon>Pseudomonadati</taxon>
        <taxon>Pseudomonadota</taxon>
        <taxon>Alphaproteobacteria</taxon>
        <taxon>Hyphomicrobiales</taxon>
        <taxon>Afifellaceae</taxon>
        <taxon>Faunimonas</taxon>
    </lineage>
</organism>
<dbReference type="Proteomes" id="UP000199647">
    <property type="component" value="Unassembled WGS sequence"/>
</dbReference>
<dbReference type="Gene3D" id="3.50.50.60">
    <property type="entry name" value="FAD/NAD(P)-binding domain"/>
    <property type="match status" value="2"/>
</dbReference>
<feature type="domain" description="FAD-binding" evidence="1">
    <location>
        <begin position="151"/>
        <end position="325"/>
    </location>
</feature>
<reference evidence="2 3" key="1">
    <citation type="submission" date="2016-10" db="EMBL/GenBank/DDBJ databases">
        <authorList>
            <person name="de Groot N.N."/>
        </authorList>
    </citation>
    <scope>NUCLEOTIDE SEQUENCE [LARGE SCALE GENOMIC DNA]</scope>
    <source>
        <strain evidence="2 3">A52C2</strain>
    </source>
</reference>
<gene>
    <name evidence="2" type="ORF">SAMN05216548_10255</name>
</gene>
<evidence type="ECO:0000313" key="3">
    <source>
        <dbReference type="Proteomes" id="UP000199647"/>
    </source>
</evidence>
<accession>A0A1H9C586</accession>
<dbReference type="PRINTS" id="PR00420">
    <property type="entry name" value="RNGMNOXGNASE"/>
</dbReference>
<protein>
    <submittedName>
        <fullName evidence="2">2-polyprenyl-6-methoxyphenol hydroxylase</fullName>
    </submittedName>
</protein>
<dbReference type="InterPro" id="IPR051205">
    <property type="entry name" value="UbiH/COQ6_monooxygenase"/>
</dbReference>
<dbReference type="SUPFAM" id="SSF51905">
    <property type="entry name" value="FAD/NAD(P)-binding domain"/>
    <property type="match status" value="1"/>
</dbReference>
<evidence type="ECO:0000313" key="2">
    <source>
        <dbReference type="EMBL" id="SEP96264.1"/>
    </source>
</evidence>
<name>A0A1H9C586_9HYPH</name>
<dbReference type="AlphaFoldDB" id="A0A1H9C586"/>
<dbReference type="Pfam" id="PF01494">
    <property type="entry name" value="FAD_binding_3"/>
    <property type="match status" value="2"/>
</dbReference>